<proteinExistence type="predicted"/>
<keyword evidence="2" id="KW-1185">Reference proteome</keyword>
<accession>A0A8H6XIX8</accession>
<organism evidence="1 2">
    <name type="scientific">Mycena venus</name>
    <dbReference type="NCBI Taxonomy" id="2733690"/>
    <lineage>
        <taxon>Eukaryota</taxon>
        <taxon>Fungi</taxon>
        <taxon>Dikarya</taxon>
        <taxon>Basidiomycota</taxon>
        <taxon>Agaricomycotina</taxon>
        <taxon>Agaricomycetes</taxon>
        <taxon>Agaricomycetidae</taxon>
        <taxon>Agaricales</taxon>
        <taxon>Marasmiineae</taxon>
        <taxon>Mycenaceae</taxon>
        <taxon>Mycena</taxon>
    </lineage>
</organism>
<dbReference type="InterPro" id="IPR032675">
    <property type="entry name" value="LRR_dom_sf"/>
</dbReference>
<reference evidence="1" key="1">
    <citation type="submission" date="2020-05" db="EMBL/GenBank/DDBJ databases">
        <title>Mycena genomes resolve the evolution of fungal bioluminescence.</title>
        <authorList>
            <person name="Tsai I.J."/>
        </authorList>
    </citation>
    <scope>NUCLEOTIDE SEQUENCE</scope>
    <source>
        <strain evidence="1">CCC161011</strain>
    </source>
</reference>
<dbReference type="Gene3D" id="3.80.10.10">
    <property type="entry name" value="Ribonuclease Inhibitor"/>
    <property type="match status" value="1"/>
</dbReference>
<evidence type="ECO:0000313" key="2">
    <source>
        <dbReference type="Proteomes" id="UP000620124"/>
    </source>
</evidence>
<dbReference type="OrthoDB" id="2934587at2759"/>
<evidence type="ECO:0000313" key="1">
    <source>
        <dbReference type="EMBL" id="KAF7341195.1"/>
    </source>
</evidence>
<dbReference type="EMBL" id="JACAZI010000018">
    <property type="protein sequence ID" value="KAF7341195.1"/>
    <property type="molecule type" value="Genomic_DNA"/>
</dbReference>
<name>A0A8H6XIX8_9AGAR</name>
<protein>
    <recommendedName>
        <fullName evidence="3">F-box domain-containing protein</fullName>
    </recommendedName>
</protein>
<dbReference type="AlphaFoldDB" id="A0A8H6XIX8"/>
<dbReference type="Proteomes" id="UP000620124">
    <property type="component" value="Unassembled WGS sequence"/>
</dbReference>
<sequence length="521" mass="58326">MSSHGGSLAYGLPPEISRLLYTNDPRVDYQVAEIKNSLGIARTLKDELGLKITQLRMDLVRLEREELHATRHISRCEFALAPVRRVPPEILSEIFHCYVDLLGDQHECVDVKHGVWLLAHICSYWRTVALSTPQLWSSCGYACDTRVRNVVPLIQAWLKHAANHPLSIRFRCTTNTFPNHRAAVCQCPNAVKAFAEHHLQWSELNFCVPASFYSHRAFEHTFPILRKLKITAFLSQVILDNMITILTVFATNVPQLREVSLHDFAHWPVRMILPWKQLTSYSGAVIANASILKNSPDLLECTFYPSARADVTPSFRLTEPLVHSNLRHLHLHFRSLRPELVTLPALQSLRLSADDISILQSVERLLQRSMASPVSLTIDDFGFSPELVAVLAAAPSVAHLTICAIANETISVSVTDQFFAFFMEGADTPPLLPGLRTLTIQNLVFGETFVRMVRSRCISDTSNDNNNAWMGNGTTGHLESLTIADVGDTHISHLLDIKRLRSEAGLKLFGEEALAAVRILG</sequence>
<evidence type="ECO:0008006" key="3">
    <source>
        <dbReference type="Google" id="ProtNLM"/>
    </source>
</evidence>
<gene>
    <name evidence="1" type="ORF">MVEN_01854700</name>
</gene>
<comment type="caution">
    <text evidence="1">The sequence shown here is derived from an EMBL/GenBank/DDBJ whole genome shotgun (WGS) entry which is preliminary data.</text>
</comment>